<keyword evidence="1" id="KW-0472">Membrane</keyword>
<organism evidence="3 4">
    <name type="scientific">Henosepilachna vigintioctopunctata</name>
    <dbReference type="NCBI Taxonomy" id="420089"/>
    <lineage>
        <taxon>Eukaryota</taxon>
        <taxon>Metazoa</taxon>
        <taxon>Ecdysozoa</taxon>
        <taxon>Arthropoda</taxon>
        <taxon>Hexapoda</taxon>
        <taxon>Insecta</taxon>
        <taxon>Pterygota</taxon>
        <taxon>Neoptera</taxon>
        <taxon>Endopterygota</taxon>
        <taxon>Coleoptera</taxon>
        <taxon>Polyphaga</taxon>
        <taxon>Cucujiformia</taxon>
        <taxon>Coccinelloidea</taxon>
        <taxon>Coccinellidae</taxon>
        <taxon>Epilachninae</taxon>
        <taxon>Epilachnini</taxon>
        <taxon>Henosepilachna</taxon>
    </lineage>
</organism>
<sequence length="177" mass="19683">MNPTTIIFFIFLMCILSCKAAPRQNDGRENNTMSETTENSDNDLIEQGRTFVHHAVKRFMVILPAIFFKLGIAFTLLLIVTVVAVNNGFIGFLLLVVGMSSVLARLQEARRPAVVPLIQPLPASYHHHGWDRSDKSDNNVNSESSDATKVVYHAYAGQSQQYVPDAGYYARYATTTA</sequence>
<evidence type="ECO:0000313" key="3">
    <source>
        <dbReference type="EMBL" id="KAK9884984.1"/>
    </source>
</evidence>
<keyword evidence="1" id="KW-1133">Transmembrane helix</keyword>
<keyword evidence="1" id="KW-0812">Transmembrane</keyword>
<reference evidence="3 4" key="1">
    <citation type="submission" date="2023-03" db="EMBL/GenBank/DDBJ databases">
        <title>Genome insight into feeding habits of ladybird beetles.</title>
        <authorList>
            <person name="Li H.-S."/>
            <person name="Huang Y.-H."/>
            <person name="Pang H."/>
        </authorList>
    </citation>
    <scope>NUCLEOTIDE SEQUENCE [LARGE SCALE GENOMIC DNA]</scope>
    <source>
        <strain evidence="3">SYSU_2023b</strain>
        <tissue evidence="3">Whole body</tissue>
    </source>
</reference>
<feature type="transmembrane region" description="Helical" evidence="1">
    <location>
        <begin position="66"/>
        <end position="97"/>
    </location>
</feature>
<accession>A0AAW1UZI9</accession>
<protein>
    <submittedName>
        <fullName evidence="3">Uncharacterized protein</fullName>
    </submittedName>
</protein>
<evidence type="ECO:0000256" key="1">
    <source>
        <dbReference type="SAM" id="Phobius"/>
    </source>
</evidence>
<dbReference type="EMBL" id="JARQZJ010000094">
    <property type="protein sequence ID" value="KAK9884984.1"/>
    <property type="molecule type" value="Genomic_DNA"/>
</dbReference>
<comment type="caution">
    <text evidence="3">The sequence shown here is derived from an EMBL/GenBank/DDBJ whole genome shotgun (WGS) entry which is preliminary data.</text>
</comment>
<name>A0AAW1UZI9_9CUCU</name>
<gene>
    <name evidence="3" type="ORF">WA026_009215</name>
</gene>
<evidence type="ECO:0000256" key="2">
    <source>
        <dbReference type="SAM" id="SignalP"/>
    </source>
</evidence>
<keyword evidence="2" id="KW-0732">Signal</keyword>
<feature type="signal peptide" evidence="2">
    <location>
        <begin position="1"/>
        <end position="20"/>
    </location>
</feature>
<dbReference type="Proteomes" id="UP001431783">
    <property type="component" value="Unassembled WGS sequence"/>
</dbReference>
<evidence type="ECO:0000313" key="4">
    <source>
        <dbReference type="Proteomes" id="UP001431783"/>
    </source>
</evidence>
<proteinExistence type="predicted"/>
<feature type="chain" id="PRO_5043418854" evidence="2">
    <location>
        <begin position="21"/>
        <end position="177"/>
    </location>
</feature>
<keyword evidence="4" id="KW-1185">Reference proteome</keyword>
<dbReference type="AlphaFoldDB" id="A0AAW1UZI9"/>